<keyword evidence="6 7" id="KW-0472">Membrane</keyword>
<keyword evidence="5 7" id="KW-1133">Transmembrane helix</keyword>
<keyword evidence="4 7" id="KW-0812">Transmembrane</keyword>
<evidence type="ECO:0008006" key="10">
    <source>
        <dbReference type="Google" id="ProtNLM"/>
    </source>
</evidence>
<dbReference type="OrthoDB" id="3238001at2"/>
<evidence type="ECO:0000313" key="9">
    <source>
        <dbReference type="Proteomes" id="UP000250079"/>
    </source>
</evidence>
<dbReference type="PANTHER" id="PTHR36838">
    <property type="entry name" value="AUXIN EFFLUX CARRIER FAMILY PROTEIN"/>
    <property type="match status" value="1"/>
</dbReference>
<feature type="transmembrane region" description="Helical" evidence="7">
    <location>
        <begin position="216"/>
        <end position="236"/>
    </location>
</feature>
<comment type="subcellular location">
    <subcellularLocation>
        <location evidence="1">Membrane</location>
        <topology evidence="1">Multi-pass membrane protein</topology>
    </subcellularLocation>
</comment>
<name>A0A2Z2NGE9_9GAMM</name>
<evidence type="ECO:0000256" key="4">
    <source>
        <dbReference type="ARBA" id="ARBA00022692"/>
    </source>
</evidence>
<dbReference type="AlphaFoldDB" id="A0A2Z2NGE9"/>
<keyword evidence="9" id="KW-1185">Reference proteome</keyword>
<keyword evidence="2" id="KW-0813">Transport</keyword>
<feature type="transmembrane region" description="Helical" evidence="7">
    <location>
        <begin position="93"/>
        <end position="116"/>
    </location>
</feature>
<keyword evidence="3" id="KW-1003">Cell membrane</keyword>
<feature type="transmembrane region" description="Helical" evidence="7">
    <location>
        <begin position="272"/>
        <end position="292"/>
    </location>
</feature>
<reference evidence="8 9" key="1">
    <citation type="submission" date="2016-12" db="EMBL/GenBank/DDBJ databases">
        <authorList>
            <person name="Song W.-J."/>
            <person name="Kurnit D.M."/>
        </authorList>
    </citation>
    <scope>NUCLEOTIDE SEQUENCE [LARGE SCALE GENOMIC DNA]</scope>
    <source>
        <strain evidence="8 9">IMCC3135</strain>
    </source>
</reference>
<feature type="transmembrane region" description="Helical" evidence="7">
    <location>
        <begin position="122"/>
        <end position="144"/>
    </location>
</feature>
<evidence type="ECO:0000313" key="8">
    <source>
        <dbReference type="EMBL" id="ASJ70279.1"/>
    </source>
</evidence>
<gene>
    <name evidence="8" type="ORF">IMCC3135_00765</name>
</gene>
<dbReference type="KEGG" id="gai:IMCC3135_00765"/>
<evidence type="ECO:0000256" key="1">
    <source>
        <dbReference type="ARBA" id="ARBA00004141"/>
    </source>
</evidence>
<dbReference type="RefSeq" id="WP_088915836.1">
    <property type="nucleotide sequence ID" value="NZ_CP018632.1"/>
</dbReference>
<feature type="transmembrane region" description="Helical" evidence="7">
    <location>
        <begin position="242"/>
        <end position="260"/>
    </location>
</feature>
<dbReference type="InterPro" id="IPR004776">
    <property type="entry name" value="Mem_transp_PIN-like"/>
</dbReference>
<feature type="transmembrane region" description="Helical" evidence="7">
    <location>
        <begin position="67"/>
        <end position="86"/>
    </location>
</feature>
<dbReference type="Proteomes" id="UP000250079">
    <property type="component" value="Chromosome"/>
</dbReference>
<sequence>MNSMILQIANILAPGMVLAIIGLVWHFKGPRFPVDFVTTLVLNICMPALLFHTLATSVVPIRSLGQMALATLLVHIVFTALALVVLKLANKDWRLCIAQVVGNTGNLGLPVCFLAFGEEGLAYAMAFFAVQCVLLFSLGDAIYAGSVSVSRVLRSPVLHSIWMGVLVRFMDWQLPDMVMQSTELLGQIVIPLMLITLGISLAGMRASQLPATLLWAGIRTAMAITVGFGIAALMGLEGVARGVLIIQTMVPVAVFNYLLAVKHGHDASELSGLILVTHVSAIFYLPLLLGVLL</sequence>
<dbReference type="GO" id="GO:0055085">
    <property type="term" value="P:transmembrane transport"/>
    <property type="evidence" value="ECO:0007669"/>
    <property type="project" value="InterPro"/>
</dbReference>
<proteinExistence type="predicted"/>
<feature type="transmembrane region" description="Helical" evidence="7">
    <location>
        <begin position="6"/>
        <end position="27"/>
    </location>
</feature>
<protein>
    <recommendedName>
        <fullName evidence="10">Transporter YfdV</fullName>
    </recommendedName>
</protein>
<evidence type="ECO:0000256" key="3">
    <source>
        <dbReference type="ARBA" id="ARBA00022475"/>
    </source>
</evidence>
<evidence type="ECO:0000256" key="5">
    <source>
        <dbReference type="ARBA" id="ARBA00022989"/>
    </source>
</evidence>
<dbReference type="PANTHER" id="PTHR36838:SF1">
    <property type="entry name" value="SLR1864 PROTEIN"/>
    <property type="match status" value="1"/>
</dbReference>
<dbReference type="EMBL" id="CP018632">
    <property type="protein sequence ID" value="ASJ70279.1"/>
    <property type="molecule type" value="Genomic_DNA"/>
</dbReference>
<accession>A0A2Z2NGE9</accession>
<feature type="transmembrane region" description="Helical" evidence="7">
    <location>
        <begin position="184"/>
        <end position="204"/>
    </location>
</feature>
<evidence type="ECO:0000256" key="2">
    <source>
        <dbReference type="ARBA" id="ARBA00022448"/>
    </source>
</evidence>
<evidence type="ECO:0000256" key="7">
    <source>
        <dbReference type="SAM" id="Phobius"/>
    </source>
</evidence>
<dbReference type="GO" id="GO:0016020">
    <property type="term" value="C:membrane"/>
    <property type="evidence" value="ECO:0007669"/>
    <property type="project" value="UniProtKB-SubCell"/>
</dbReference>
<feature type="transmembrane region" description="Helical" evidence="7">
    <location>
        <begin position="34"/>
        <end position="55"/>
    </location>
</feature>
<dbReference type="Pfam" id="PF03547">
    <property type="entry name" value="Mem_trans"/>
    <property type="match status" value="2"/>
</dbReference>
<organism evidence="8 9">
    <name type="scientific">Granulosicoccus antarcticus IMCC3135</name>
    <dbReference type="NCBI Taxonomy" id="1192854"/>
    <lineage>
        <taxon>Bacteria</taxon>
        <taxon>Pseudomonadati</taxon>
        <taxon>Pseudomonadota</taxon>
        <taxon>Gammaproteobacteria</taxon>
        <taxon>Chromatiales</taxon>
        <taxon>Granulosicoccaceae</taxon>
        <taxon>Granulosicoccus</taxon>
    </lineage>
</organism>
<evidence type="ECO:0000256" key="6">
    <source>
        <dbReference type="ARBA" id="ARBA00023136"/>
    </source>
</evidence>